<reference evidence="4 5" key="1">
    <citation type="journal article" date="2014" name="PLoS ONE">
        <title>Genomic Sequencing and Analysis of Sucra jujuba Nucleopolyhedrovirus.</title>
        <authorList>
            <person name="Liu X."/>
            <person name="Yin F."/>
            <person name="Zhu Z."/>
            <person name="Hou D."/>
            <person name="Wang J."/>
            <person name="Zhang L."/>
            <person name="Wang M."/>
            <person name="Wang H."/>
            <person name="Hu Z."/>
            <person name="Deng F."/>
        </authorList>
    </citation>
    <scope>NUCLEOTIDE SEQUENCE [LARGE SCALE GENOMIC DNA]</scope>
    <source>
        <strain evidence="4">473</strain>
    </source>
</reference>
<dbReference type="Pfam" id="PF04512">
    <property type="entry name" value="Baculo_PEP_N"/>
    <property type="match status" value="1"/>
</dbReference>
<accession>A0A097P948</accession>
<dbReference type="GO" id="GO:0005198">
    <property type="term" value="F:structural molecule activity"/>
    <property type="evidence" value="ECO:0007669"/>
    <property type="project" value="InterPro"/>
</dbReference>
<name>A0A097P948_9ABAC</name>
<proteinExistence type="predicted"/>
<feature type="domain" description="Baculovirus polyhedron envelope protein PEP C-terminal" evidence="3">
    <location>
        <begin position="185"/>
        <end position="322"/>
    </location>
</feature>
<evidence type="ECO:0000313" key="5">
    <source>
        <dbReference type="Proteomes" id="UP000201917"/>
    </source>
</evidence>
<keyword evidence="1" id="KW-0175">Coiled coil</keyword>
<organism evidence="4 5">
    <name type="scientific">Sucra jujuba nucleopolyhedrovirus</name>
    <dbReference type="NCBI Taxonomy" id="1563660"/>
    <lineage>
        <taxon>Viruses</taxon>
        <taxon>Viruses incertae sedis</taxon>
        <taxon>Naldaviricetes</taxon>
        <taxon>Lefavirales</taxon>
        <taxon>Baculoviridae</taxon>
        <taxon>Alphabaculovirus</taxon>
        <taxon>Alphabaculovirus sujujubae</taxon>
    </lineage>
</organism>
<dbReference type="GO" id="GO:0019031">
    <property type="term" value="C:viral envelope"/>
    <property type="evidence" value="ECO:0007669"/>
    <property type="project" value="InterPro"/>
</dbReference>
<evidence type="ECO:0000256" key="1">
    <source>
        <dbReference type="SAM" id="Coils"/>
    </source>
</evidence>
<dbReference type="Pfam" id="PF04513">
    <property type="entry name" value="Baculo_PEP_C"/>
    <property type="match status" value="1"/>
</dbReference>
<evidence type="ECO:0000313" key="4">
    <source>
        <dbReference type="EMBL" id="AIU41343.1"/>
    </source>
</evidence>
<dbReference type="RefSeq" id="YP_009186795.1">
    <property type="nucleotide sequence ID" value="NC_028636.1"/>
</dbReference>
<dbReference type="Proteomes" id="UP000201917">
    <property type="component" value="Segment"/>
</dbReference>
<sequence length="339" mass="38500">MSSIVLTKKVHETSITAFLDPSWVLWVEAEDVLQVLRLPTSVLQSIPPRHKRCWNDFRCNAPLNQTYRPDPSKTFINIHGLGNVCNRVNSNHSDYLCTLFVAELYREACHHFHNNNGDHHHHNNNDRFSPRPPSPKPDCDKEDCHHKDCKPNCHYHHSHHCKPDCHHWHHDTLEKIARQNDLIVSGLGQLCINNSNQHLEMTNILNSIKLQNVTIAGQLSQLSESLDTQLSSIASDIRSLLDQLDKRLEDLLAAITKAFAQLQDGVRNDLTNINSILNNLTSSVTNINATLNNLLQAVNGLDLGSISTLLNTILDTVQEILEVLTPEILEKRFKQKDHN</sequence>
<dbReference type="EMBL" id="KJ676450">
    <property type="protein sequence ID" value="AIU41343.1"/>
    <property type="molecule type" value="Genomic_DNA"/>
</dbReference>
<dbReference type="GO" id="GO:0019028">
    <property type="term" value="C:viral capsid"/>
    <property type="evidence" value="ECO:0007669"/>
    <property type="project" value="InterPro"/>
</dbReference>
<keyword evidence="5" id="KW-1185">Reference proteome</keyword>
<evidence type="ECO:0000259" key="3">
    <source>
        <dbReference type="Pfam" id="PF04513"/>
    </source>
</evidence>
<feature type="coiled-coil region" evidence="1">
    <location>
        <begin position="234"/>
        <end position="261"/>
    </location>
</feature>
<dbReference type="KEGG" id="vg:26382559"/>
<dbReference type="OrthoDB" id="9286at10239"/>
<dbReference type="GeneID" id="26382559"/>
<evidence type="ECO:0000259" key="2">
    <source>
        <dbReference type="Pfam" id="PF04512"/>
    </source>
</evidence>
<dbReference type="InterPro" id="IPR007600">
    <property type="entry name" value="Baculo_PEP_N"/>
</dbReference>
<feature type="domain" description="Baculovirus polyhedron envelope protein PEP N-terminal" evidence="2">
    <location>
        <begin position="23"/>
        <end position="95"/>
    </location>
</feature>
<dbReference type="InterPro" id="IPR007601">
    <property type="entry name" value="Baculo_PEP_C"/>
</dbReference>
<protein>
    <submittedName>
        <fullName evidence="4">Calyx/pep</fullName>
    </submittedName>
</protein>
<dbReference type="SUPFAM" id="SSF58100">
    <property type="entry name" value="Bacterial hemolysins"/>
    <property type="match status" value="1"/>
</dbReference>